<feature type="compositionally biased region" description="Basic and acidic residues" evidence="1">
    <location>
        <begin position="63"/>
        <end position="73"/>
    </location>
</feature>
<evidence type="ECO:0000313" key="3">
    <source>
        <dbReference type="Proteomes" id="UP001189429"/>
    </source>
</evidence>
<reference evidence="2" key="1">
    <citation type="submission" date="2023-10" db="EMBL/GenBank/DDBJ databases">
        <authorList>
            <person name="Chen Y."/>
            <person name="Shah S."/>
            <person name="Dougan E. K."/>
            <person name="Thang M."/>
            <person name="Chan C."/>
        </authorList>
    </citation>
    <scope>NUCLEOTIDE SEQUENCE [LARGE SCALE GENOMIC DNA]</scope>
</reference>
<name>A0ABN9YJQ9_9DINO</name>
<feature type="region of interest" description="Disordered" evidence="1">
    <location>
        <begin position="1"/>
        <end position="75"/>
    </location>
</feature>
<protein>
    <submittedName>
        <fullName evidence="2">Uncharacterized protein</fullName>
    </submittedName>
</protein>
<feature type="non-terminal residue" evidence="2">
    <location>
        <position position="1"/>
    </location>
</feature>
<feature type="compositionally biased region" description="Basic and acidic residues" evidence="1">
    <location>
        <begin position="1"/>
        <end position="11"/>
    </location>
</feature>
<evidence type="ECO:0000313" key="2">
    <source>
        <dbReference type="EMBL" id="CAK0911441.1"/>
    </source>
</evidence>
<dbReference type="EMBL" id="CAUYUJ010022577">
    <property type="protein sequence ID" value="CAK0911441.1"/>
    <property type="molecule type" value="Genomic_DNA"/>
</dbReference>
<feature type="compositionally biased region" description="Basic and acidic residues" evidence="1">
    <location>
        <begin position="20"/>
        <end position="33"/>
    </location>
</feature>
<sequence length="98" mass="10157">VRPPDGAELRLRVAGARQQPDVRAEAPRPEAGGRHRAPPAAAAPGPALLLPGAAPAARAARGQRPEAVLRDPAHTPGALARLPRVSVRVPLLLLRHPA</sequence>
<feature type="non-terminal residue" evidence="2">
    <location>
        <position position="98"/>
    </location>
</feature>
<organism evidence="2 3">
    <name type="scientific">Prorocentrum cordatum</name>
    <dbReference type="NCBI Taxonomy" id="2364126"/>
    <lineage>
        <taxon>Eukaryota</taxon>
        <taxon>Sar</taxon>
        <taxon>Alveolata</taxon>
        <taxon>Dinophyceae</taxon>
        <taxon>Prorocentrales</taxon>
        <taxon>Prorocentraceae</taxon>
        <taxon>Prorocentrum</taxon>
    </lineage>
</organism>
<evidence type="ECO:0000256" key="1">
    <source>
        <dbReference type="SAM" id="MobiDB-lite"/>
    </source>
</evidence>
<comment type="caution">
    <text evidence="2">The sequence shown here is derived from an EMBL/GenBank/DDBJ whole genome shotgun (WGS) entry which is preliminary data.</text>
</comment>
<gene>
    <name evidence="2" type="ORF">PCOR1329_LOCUS85310</name>
</gene>
<keyword evidence="3" id="KW-1185">Reference proteome</keyword>
<accession>A0ABN9YJQ9</accession>
<proteinExistence type="predicted"/>
<feature type="compositionally biased region" description="Low complexity" evidence="1">
    <location>
        <begin position="38"/>
        <end position="62"/>
    </location>
</feature>
<dbReference type="Proteomes" id="UP001189429">
    <property type="component" value="Unassembled WGS sequence"/>
</dbReference>